<organism evidence="8">
    <name type="scientific">Trypanosoma brucei equiperdum</name>
    <dbReference type="NCBI Taxonomy" id="630700"/>
    <lineage>
        <taxon>Eukaryota</taxon>
        <taxon>Discoba</taxon>
        <taxon>Euglenozoa</taxon>
        <taxon>Kinetoplastea</taxon>
        <taxon>Metakinetoplastina</taxon>
        <taxon>Trypanosomatida</taxon>
        <taxon>Trypanosomatidae</taxon>
        <taxon>Trypanosoma</taxon>
    </lineage>
</organism>
<dbReference type="Pfam" id="PF16922">
    <property type="entry name" value="SLD5_C"/>
    <property type="match status" value="1"/>
</dbReference>
<dbReference type="AlphaFoldDB" id="A0A3L6LAX7"/>
<dbReference type="InterPro" id="IPR038749">
    <property type="entry name" value="Sld5_GINS_A"/>
</dbReference>
<comment type="similarity">
    <text evidence="2">Belongs to the GINS4/SLD5 family.</text>
</comment>
<dbReference type="Proteomes" id="UP000266743">
    <property type="component" value="Chromosome 3"/>
</dbReference>
<evidence type="ECO:0000259" key="6">
    <source>
        <dbReference type="Pfam" id="PF05916"/>
    </source>
</evidence>
<dbReference type="PANTHER" id="PTHR21206:SF0">
    <property type="entry name" value="DNA REPLICATION COMPLEX GINS PROTEIN SLD5"/>
    <property type="match status" value="1"/>
</dbReference>
<dbReference type="Gene3D" id="3.40.5.60">
    <property type="match status" value="1"/>
</dbReference>
<evidence type="ECO:0000313" key="8">
    <source>
        <dbReference type="EMBL" id="RHW73709.1"/>
    </source>
</evidence>
<name>A0A3L6LAX7_9TRYP</name>
<dbReference type="InterPro" id="IPR031633">
    <property type="entry name" value="SLD5_C"/>
</dbReference>
<evidence type="ECO:0000256" key="4">
    <source>
        <dbReference type="ARBA" id="ARBA00022705"/>
    </source>
</evidence>
<dbReference type="EMBL" id="QSBY01000003">
    <property type="protein sequence ID" value="RHW73709.1"/>
    <property type="molecule type" value="Genomic_DNA"/>
</dbReference>
<dbReference type="Pfam" id="PF05916">
    <property type="entry name" value="Sld5"/>
    <property type="match status" value="1"/>
</dbReference>
<evidence type="ECO:0000256" key="1">
    <source>
        <dbReference type="ARBA" id="ARBA00004123"/>
    </source>
</evidence>
<keyword evidence="5" id="KW-0539">Nucleus</keyword>
<dbReference type="CDD" id="cd21692">
    <property type="entry name" value="GINS_B_Sld5"/>
    <property type="match status" value="1"/>
</dbReference>
<dbReference type="SUPFAM" id="SSF160059">
    <property type="entry name" value="PriA/YqbF domain"/>
    <property type="match status" value="1"/>
</dbReference>
<dbReference type="GO" id="GO:0000727">
    <property type="term" value="P:double-strand break repair via break-induced replication"/>
    <property type="evidence" value="ECO:0007669"/>
    <property type="project" value="TreeGrafter"/>
</dbReference>
<gene>
    <name evidence="8" type="primary">sld5</name>
    <name evidence="8" type="ORF">DPX39_030047900</name>
</gene>
<comment type="subcellular location">
    <subcellularLocation>
        <location evidence="1">Nucleus</location>
    </subcellularLocation>
</comment>
<evidence type="ECO:0000259" key="7">
    <source>
        <dbReference type="Pfam" id="PF16922"/>
    </source>
</evidence>
<sequence length="283" mass="31210">MSFSHFVPPISRRRMFFEDQLDEALSREGSPRLSTSNTVGGADLVSAGAANDETFPFPSHAAPGHLLKSLIQATENERCAPDILPYPEAIVDSVVAQIVAQNEQIRLLGTDERQKAAGSDSGVSLLPFKPSDIMALEVQRAQFFLCELLRCRLRKIEALALTINYESQSGAEAHTQLREHLSHNEIVVADRLAELISKCVRQAGLQSAPSELQQLVPNAPYAEGNEVLPIPDIDHYVFCVVLDDLGVVRLGDDAEQTVHAGEVFIVPYRTFRPYILEGRVRLV</sequence>
<dbReference type="Gene3D" id="1.20.58.1030">
    <property type="match status" value="1"/>
</dbReference>
<reference evidence="8" key="1">
    <citation type="submission" date="2018-09" db="EMBL/GenBank/DDBJ databases">
        <title>whole genome sequence of T. equiperdum IVM-t1 strain.</title>
        <authorList>
            <person name="Suganuma K."/>
        </authorList>
    </citation>
    <scope>NUCLEOTIDE SEQUENCE [LARGE SCALE GENOMIC DNA]</scope>
    <source>
        <strain evidence="8">IVM-t1</strain>
    </source>
</reference>
<dbReference type="GO" id="GO:0000811">
    <property type="term" value="C:GINS complex"/>
    <property type="evidence" value="ECO:0007669"/>
    <property type="project" value="TreeGrafter"/>
</dbReference>
<dbReference type="InterPro" id="IPR021151">
    <property type="entry name" value="GINS_A"/>
</dbReference>
<dbReference type="InterPro" id="IPR036224">
    <property type="entry name" value="GINS_bundle-like_dom_sf"/>
</dbReference>
<feature type="domain" description="GINS subunit" evidence="6">
    <location>
        <begin position="124"/>
        <end position="202"/>
    </location>
</feature>
<accession>A0A3L6LAX7</accession>
<dbReference type="InterPro" id="IPR008591">
    <property type="entry name" value="GINS_Sld5"/>
</dbReference>
<evidence type="ECO:0000256" key="3">
    <source>
        <dbReference type="ARBA" id="ARBA00014804"/>
    </source>
</evidence>
<evidence type="ECO:0000256" key="5">
    <source>
        <dbReference type="ARBA" id="ARBA00023242"/>
    </source>
</evidence>
<proteinExistence type="inferred from homology"/>
<comment type="caution">
    <text evidence="8">The sequence shown here is derived from an EMBL/GenBank/DDBJ whole genome shotgun (WGS) entry which is preliminary data.</text>
</comment>
<dbReference type="SUPFAM" id="SSF158573">
    <property type="entry name" value="GINS helical bundle-like"/>
    <property type="match status" value="1"/>
</dbReference>
<feature type="domain" description="DNA replication complex GINS protein SLD5 C-terminal" evidence="7">
    <location>
        <begin position="231"/>
        <end position="283"/>
    </location>
</feature>
<dbReference type="GO" id="GO:0006261">
    <property type="term" value="P:DNA-templated DNA replication"/>
    <property type="evidence" value="ECO:0007669"/>
    <property type="project" value="InterPro"/>
</dbReference>
<protein>
    <recommendedName>
        <fullName evidence="3">DNA replication complex GINS protein SLD5</fullName>
    </recommendedName>
</protein>
<evidence type="ECO:0000256" key="2">
    <source>
        <dbReference type="ARBA" id="ARBA00008187"/>
    </source>
</evidence>
<dbReference type="PANTHER" id="PTHR21206">
    <property type="entry name" value="SLD5 PROTEIN"/>
    <property type="match status" value="1"/>
</dbReference>
<dbReference type="CDD" id="cd11711">
    <property type="entry name" value="GINS_A_Sld5"/>
    <property type="match status" value="1"/>
</dbReference>
<keyword evidence="4" id="KW-0235">DNA replication</keyword>